<dbReference type="Proteomes" id="UP001162992">
    <property type="component" value="Chromosome 17"/>
</dbReference>
<gene>
    <name evidence="1" type="ORF">O6H91_17G016100</name>
</gene>
<keyword evidence="2" id="KW-1185">Reference proteome</keyword>
<proteinExistence type="predicted"/>
<protein>
    <submittedName>
        <fullName evidence="1">Uncharacterized protein</fullName>
    </submittedName>
</protein>
<accession>A0ACC2B4K5</accession>
<name>A0ACC2B4K5_DIPCM</name>
<evidence type="ECO:0000313" key="2">
    <source>
        <dbReference type="Proteomes" id="UP001162992"/>
    </source>
</evidence>
<sequence>MTETSNSLPASVNFPEWVGNNSKHLLDNLINKQKRTAQFESLQKKSQKNRKAFDRTVQFWARSSAIYASYKVCQLRVKFVKDKQEQDRIWEEQHEKAADKLYEMCSGLGGFFLKTAQLLAKPDLAPMAWVKKLVVLCDDAPQTSYAMVQTVLEAQLGKPMHEIFDRFDEKPLGSASVAQVHRARLKGAGSDVAVKVQHPGSEELMMTDIRNQKAFAALLQRFDVKFDLLSVIDELEQQVEYEFDFTREANSMDRIAESLSATNRGKPPVQVPRSIPGMVTRQVLVMDFVEGTPILRLGDEMAKRGINPDGTVARLAKRNIMKDITAAYGQMILRDGFFQADPHPGNILINKHGKVALLDYGQVKELPDGLRLGYAKLVSALASGNPYKMEESFKDLGLQTGAKAEEDPVSFRHLAMLLFDTKLPPGMKTATPFGDETILKKVSVDNFPKDLFFVLRTVHILRGLSMGMGISYSAAEEWKHLAKDALTKASKFDTNASVNGTENTEAEIRKLKVEKLTTWEKRRRLKRGRLQGTPVY</sequence>
<dbReference type="EMBL" id="CM055108">
    <property type="protein sequence ID" value="KAJ7524682.1"/>
    <property type="molecule type" value="Genomic_DNA"/>
</dbReference>
<organism evidence="1 2">
    <name type="scientific">Diphasiastrum complanatum</name>
    <name type="common">Issler's clubmoss</name>
    <name type="synonym">Lycopodium complanatum</name>
    <dbReference type="NCBI Taxonomy" id="34168"/>
    <lineage>
        <taxon>Eukaryota</taxon>
        <taxon>Viridiplantae</taxon>
        <taxon>Streptophyta</taxon>
        <taxon>Embryophyta</taxon>
        <taxon>Tracheophyta</taxon>
        <taxon>Lycopodiopsida</taxon>
        <taxon>Lycopodiales</taxon>
        <taxon>Lycopodiaceae</taxon>
        <taxon>Lycopodioideae</taxon>
        <taxon>Diphasiastrum</taxon>
    </lineage>
</organism>
<reference evidence="2" key="1">
    <citation type="journal article" date="2024" name="Proc. Natl. Acad. Sci. U.S.A.">
        <title>Extraordinary preservation of gene collinearity over three hundred million years revealed in homosporous lycophytes.</title>
        <authorList>
            <person name="Li C."/>
            <person name="Wickell D."/>
            <person name="Kuo L.Y."/>
            <person name="Chen X."/>
            <person name="Nie B."/>
            <person name="Liao X."/>
            <person name="Peng D."/>
            <person name="Ji J."/>
            <person name="Jenkins J."/>
            <person name="Williams M."/>
            <person name="Shu S."/>
            <person name="Plott C."/>
            <person name="Barry K."/>
            <person name="Rajasekar S."/>
            <person name="Grimwood J."/>
            <person name="Han X."/>
            <person name="Sun S."/>
            <person name="Hou Z."/>
            <person name="He W."/>
            <person name="Dai G."/>
            <person name="Sun C."/>
            <person name="Schmutz J."/>
            <person name="Leebens-Mack J.H."/>
            <person name="Li F.W."/>
            <person name="Wang L."/>
        </authorList>
    </citation>
    <scope>NUCLEOTIDE SEQUENCE [LARGE SCALE GENOMIC DNA]</scope>
    <source>
        <strain evidence="2">cv. PW_Plant_1</strain>
    </source>
</reference>
<comment type="caution">
    <text evidence="1">The sequence shown here is derived from an EMBL/GenBank/DDBJ whole genome shotgun (WGS) entry which is preliminary data.</text>
</comment>
<evidence type="ECO:0000313" key="1">
    <source>
        <dbReference type="EMBL" id="KAJ7524682.1"/>
    </source>
</evidence>